<protein>
    <recommendedName>
        <fullName evidence="1">F-box domain-containing protein</fullName>
    </recommendedName>
</protein>
<dbReference type="EMBL" id="JACGCM010001872">
    <property type="protein sequence ID" value="KAF6147904.1"/>
    <property type="molecule type" value="Genomic_DNA"/>
</dbReference>
<dbReference type="SUPFAM" id="SSF81383">
    <property type="entry name" value="F-box domain"/>
    <property type="match status" value="1"/>
</dbReference>
<keyword evidence="3" id="KW-1185">Reference proteome</keyword>
<dbReference type="NCBIfam" id="TIGR01640">
    <property type="entry name" value="F_box_assoc_1"/>
    <property type="match status" value="1"/>
</dbReference>
<sequence>MSTIWSLEDGVMMDILSRLPAKCLMRCKCVCKPLQTLITSPCFLKLHLQIANDTASENIVLEYDKNTSIKYYYSLDIDACNEVRNLELPEPGVVVVGSCNGLLCLSDSKTSASLWNPTTKEYVKLLNAPSLCRQQLHLKIVFGFGFINTTKEYKVLRCVYYKFRISEVNVYTVGTGSWKTVDVVLLHEAQDIWKEVPYVNGNLHWSGVCDDIRKIISFDLEEEKFQNLSWPDYDADYDHDCVTLGAFEGQLSMFRDVMNSRVEIWSMKDYGVKESWTKLFSIAHPGVLDPYDCVVKPLTIRKKGDVFVHMNHKDLFSYCRTRNGIVEYHNVHGIPDWFLKRYSYVETLTSIASIMIDIDIVVVDETRPRRRGPSGAKHLHGKQRP</sequence>
<gene>
    <name evidence="2" type="ORF">GIB67_014484</name>
</gene>
<dbReference type="InterPro" id="IPR017451">
    <property type="entry name" value="F-box-assoc_interact_dom"/>
</dbReference>
<dbReference type="Proteomes" id="UP000541444">
    <property type="component" value="Unassembled WGS sequence"/>
</dbReference>
<evidence type="ECO:0000313" key="3">
    <source>
        <dbReference type="Proteomes" id="UP000541444"/>
    </source>
</evidence>
<dbReference type="AlphaFoldDB" id="A0A7J7LZB9"/>
<dbReference type="PANTHER" id="PTHR31672">
    <property type="entry name" value="BNACNNG10540D PROTEIN"/>
    <property type="match status" value="1"/>
</dbReference>
<organism evidence="2 3">
    <name type="scientific">Kingdonia uniflora</name>
    <dbReference type="NCBI Taxonomy" id="39325"/>
    <lineage>
        <taxon>Eukaryota</taxon>
        <taxon>Viridiplantae</taxon>
        <taxon>Streptophyta</taxon>
        <taxon>Embryophyta</taxon>
        <taxon>Tracheophyta</taxon>
        <taxon>Spermatophyta</taxon>
        <taxon>Magnoliopsida</taxon>
        <taxon>Ranunculales</taxon>
        <taxon>Circaeasteraceae</taxon>
        <taxon>Kingdonia</taxon>
    </lineage>
</organism>
<name>A0A7J7LZB9_9MAGN</name>
<comment type="caution">
    <text evidence="2">The sequence shown here is derived from an EMBL/GenBank/DDBJ whole genome shotgun (WGS) entry which is preliminary data.</text>
</comment>
<dbReference type="Pfam" id="PF00646">
    <property type="entry name" value="F-box"/>
    <property type="match status" value="1"/>
</dbReference>
<feature type="domain" description="F-box" evidence="1">
    <location>
        <begin position="7"/>
        <end position="47"/>
    </location>
</feature>
<accession>A0A7J7LZB9</accession>
<dbReference type="OrthoDB" id="591557at2759"/>
<dbReference type="Gene3D" id="1.20.1280.50">
    <property type="match status" value="1"/>
</dbReference>
<dbReference type="PANTHER" id="PTHR31672:SF13">
    <property type="entry name" value="F-BOX PROTEIN CPR30-LIKE"/>
    <property type="match status" value="1"/>
</dbReference>
<reference evidence="2 3" key="1">
    <citation type="journal article" date="2020" name="IScience">
        <title>Genome Sequencing of the Endangered Kingdonia uniflora (Circaeasteraceae, Ranunculales) Reveals Potential Mechanisms of Evolutionary Specialization.</title>
        <authorList>
            <person name="Sun Y."/>
            <person name="Deng T."/>
            <person name="Zhang A."/>
            <person name="Moore M.J."/>
            <person name="Landis J.B."/>
            <person name="Lin N."/>
            <person name="Zhang H."/>
            <person name="Zhang X."/>
            <person name="Huang J."/>
            <person name="Zhang X."/>
            <person name="Sun H."/>
            <person name="Wang H."/>
        </authorList>
    </citation>
    <scope>NUCLEOTIDE SEQUENCE [LARGE SCALE GENOMIC DNA]</scope>
    <source>
        <strain evidence="2">TB1705</strain>
        <tissue evidence="2">Leaf</tissue>
    </source>
</reference>
<dbReference type="SMART" id="SM00256">
    <property type="entry name" value="FBOX"/>
    <property type="match status" value="1"/>
</dbReference>
<evidence type="ECO:0000259" key="1">
    <source>
        <dbReference type="SMART" id="SM00256"/>
    </source>
</evidence>
<dbReference type="Pfam" id="PF07734">
    <property type="entry name" value="FBA_1"/>
    <property type="match status" value="1"/>
</dbReference>
<dbReference type="InterPro" id="IPR050796">
    <property type="entry name" value="SCF_F-box_component"/>
</dbReference>
<dbReference type="CDD" id="cd22157">
    <property type="entry name" value="F-box_AtFBW1-like"/>
    <property type="match status" value="1"/>
</dbReference>
<evidence type="ECO:0000313" key="2">
    <source>
        <dbReference type="EMBL" id="KAF6147904.1"/>
    </source>
</evidence>
<proteinExistence type="predicted"/>
<dbReference type="InterPro" id="IPR006527">
    <property type="entry name" value="F-box-assoc_dom_typ1"/>
</dbReference>
<dbReference type="InterPro" id="IPR001810">
    <property type="entry name" value="F-box_dom"/>
</dbReference>
<dbReference type="InterPro" id="IPR036047">
    <property type="entry name" value="F-box-like_dom_sf"/>
</dbReference>